<comment type="subcellular location">
    <subcellularLocation>
        <location evidence="1">Membrane</location>
        <topology evidence="1">Multi-pass membrane protein</topology>
    </subcellularLocation>
</comment>
<accession>A0A8R1Z6C6</accession>
<feature type="transmembrane region" description="Helical" evidence="6">
    <location>
        <begin position="178"/>
        <end position="202"/>
    </location>
</feature>
<feature type="transmembrane region" description="Helical" evidence="6">
    <location>
        <begin position="278"/>
        <end position="302"/>
    </location>
</feature>
<evidence type="ECO:0000313" key="8">
    <source>
        <dbReference type="Proteomes" id="UP000005239"/>
    </source>
</evidence>
<dbReference type="PANTHER" id="PTHR31627:SF42">
    <property type="entry name" value="G_PROTEIN_RECEP_F1_2 DOMAIN-CONTAINING PROTEIN-RELATED"/>
    <property type="match status" value="1"/>
</dbReference>
<evidence type="ECO:0000256" key="4">
    <source>
        <dbReference type="ARBA" id="ARBA00022989"/>
    </source>
</evidence>
<reference evidence="7" key="2">
    <citation type="submission" date="2022-06" db="UniProtKB">
        <authorList>
            <consortium name="EnsemblMetazoa"/>
        </authorList>
    </citation>
    <scope>IDENTIFICATION</scope>
    <source>
        <strain evidence="7">PS312</strain>
    </source>
</reference>
<dbReference type="GO" id="GO:0007606">
    <property type="term" value="P:sensory perception of chemical stimulus"/>
    <property type="evidence" value="ECO:0007669"/>
    <property type="project" value="UniProtKB-UniRule"/>
</dbReference>
<proteinExistence type="inferred from homology"/>
<dbReference type="Proteomes" id="UP000005239">
    <property type="component" value="Unassembled WGS sequence"/>
</dbReference>
<dbReference type="AlphaFoldDB" id="A0A454XQL6"/>
<dbReference type="InterPro" id="IPR051119">
    <property type="entry name" value="Nematode_SR-like"/>
</dbReference>
<keyword evidence="8" id="KW-1185">Reference proteome</keyword>
<organism evidence="7 8">
    <name type="scientific">Pristionchus pacificus</name>
    <name type="common">Parasitic nematode worm</name>
    <dbReference type="NCBI Taxonomy" id="54126"/>
    <lineage>
        <taxon>Eukaryota</taxon>
        <taxon>Metazoa</taxon>
        <taxon>Ecdysozoa</taxon>
        <taxon>Nematoda</taxon>
        <taxon>Chromadorea</taxon>
        <taxon>Rhabditida</taxon>
        <taxon>Rhabditina</taxon>
        <taxon>Diplogasteromorpha</taxon>
        <taxon>Diplogasteroidea</taxon>
        <taxon>Neodiplogasteridae</taxon>
        <taxon>Pristionchus</taxon>
    </lineage>
</organism>
<dbReference type="GO" id="GO:0016020">
    <property type="term" value="C:membrane"/>
    <property type="evidence" value="ECO:0007669"/>
    <property type="project" value="UniProtKB-SubCell"/>
</dbReference>
<dbReference type="GO" id="GO:0004888">
    <property type="term" value="F:transmembrane signaling receptor activity"/>
    <property type="evidence" value="ECO:0007669"/>
    <property type="project" value="InterPro"/>
</dbReference>
<evidence type="ECO:0000256" key="1">
    <source>
        <dbReference type="ARBA" id="ARBA00004141"/>
    </source>
</evidence>
<gene>
    <name evidence="7" type="primary">WBGene00284307</name>
</gene>
<feature type="transmembrane region" description="Helical" evidence="6">
    <location>
        <begin position="314"/>
        <end position="340"/>
    </location>
</feature>
<evidence type="ECO:0000256" key="5">
    <source>
        <dbReference type="ARBA" id="ARBA00023136"/>
    </source>
</evidence>
<dbReference type="InterPro" id="IPR000609">
    <property type="entry name" value="7TM_GPCR_serpentine_rcpt_Srg"/>
</dbReference>
<keyword evidence="3 6" id="KW-0812">Transmembrane</keyword>
<keyword evidence="5 6" id="KW-0472">Membrane</keyword>
<evidence type="ECO:0000313" key="7">
    <source>
        <dbReference type="EnsemblMetazoa" id="PPA45938.1"/>
    </source>
</evidence>
<evidence type="ECO:0000256" key="2">
    <source>
        <dbReference type="ARBA" id="ARBA00005692"/>
    </source>
</evidence>
<feature type="transmembrane region" description="Helical" evidence="6">
    <location>
        <begin position="222"/>
        <end position="242"/>
    </location>
</feature>
<feature type="transmembrane region" description="Helical" evidence="6">
    <location>
        <begin position="73"/>
        <end position="91"/>
    </location>
</feature>
<evidence type="ECO:0000256" key="6">
    <source>
        <dbReference type="RuleBase" id="RU280813"/>
    </source>
</evidence>
<accession>A0A454XQL6</accession>
<feature type="transmembrane region" description="Helical" evidence="6">
    <location>
        <begin position="130"/>
        <end position="158"/>
    </location>
</feature>
<sequence>MEGDYVVIPLSDPILNTTVGQNCTGLAKHTNKTIGHMIFVFVQLLYVVPSMVYIKFLLVALTCGKHRQIRYSSIFYTLIAMGAWTAVLIHVPHSIFEMIGKRPHLSMMTNLFRFCPTYSALSEPSFGLDLYVYLIQASFVIWDTLRVLGATMIVLYRFHSLLNLTQARKLWESHKTQIILAVIAVPSIIYLPIFAISSRAVIDDEEMIFQNEGLTFFNPEMIHVLISIVCTIVVLVTQIIIVKKKKDQPSSMEMRAPNEEPAQEKESSKFLGDTIDRALNIVGIVEIIAVAVYTLFITARFVRNRFDHSLPPRILYGSLLASDFLSFAPLWAIFFVSAWIREDATPFRSLIMKCCKSRQANQDNEA</sequence>
<reference evidence="8" key="1">
    <citation type="journal article" date="2008" name="Nat. Genet.">
        <title>The Pristionchus pacificus genome provides a unique perspective on nematode lifestyle and parasitism.</title>
        <authorList>
            <person name="Dieterich C."/>
            <person name="Clifton S.W."/>
            <person name="Schuster L.N."/>
            <person name="Chinwalla A."/>
            <person name="Delehaunty K."/>
            <person name="Dinkelacker I."/>
            <person name="Fulton L."/>
            <person name="Fulton R."/>
            <person name="Godfrey J."/>
            <person name="Minx P."/>
            <person name="Mitreva M."/>
            <person name="Roeseler W."/>
            <person name="Tian H."/>
            <person name="Witte H."/>
            <person name="Yang S.P."/>
            <person name="Wilson R.K."/>
            <person name="Sommer R.J."/>
        </authorList>
    </citation>
    <scope>NUCLEOTIDE SEQUENCE [LARGE SCALE GENOMIC DNA]</scope>
    <source>
        <strain evidence="8">PS312</strain>
    </source>
</reference>
<feature type="transmembrane region" description="Helical" evidence="6">
    <location>
        <begin position="38"/>
        <end position="61"/>
    </location>
</feature>
<comment type="similarity">
    <text evidence="2 6">Belongs to the nematode receptor-like protein srg family.</text>
</comment>
<dbReference type="PANTHER" id="PTHR31627">
    <property type="entry name" value="SERPENTINE RECEPTOR CLASS GAMMA-RELATED"/>
    <property type="match status" value="1"/>
</dbReference>
<dbReference type="EnsemblMetazoa" id="PPA45938.1">
    <property type="protein sequence ID" value="PPA45938.1"/>
    <property type="gene ID" value="WBGene00284307"/>
</dbReference>
<name>A0A454XQL6_PRIPA</name>
<dbReference type="Pfam" id="PF02118">
    <property type="entry name" value="Srg"/>
    <property type="match status" value="1"/>
</dbReference>
<evidence type="ECO:0000256" key="3">
    <source>
        <dbReference type="ARBA" id="ARBA00022692"/>
    </source>
</evidence>
<protein>
    <recommendedName>
        <fullName evidence="6">Serpentine receptor class gamma</fullName>
    </recommendedName>
</protein>
<keyword evidence="4 6" id="KW-1133">Transmembrane helix</keyword>